<evidence type="ECO:0000313" key="2">
    <source>
        <dbReference type="EMBL" id="MDX8523370.1"/>
    </source>
</evidence>
<evidence type="ECO:0000313" key="3">
    <source>
        <dbReference type="Proteomes" id="UP001276840"/>
    </source>
</evidence>
<dbReference type="Gene3D" id="3.40.50.1010">
    <property type="entry name" value="5'-nuclease"/>
    <property type="match status" value="1"/>
</dbReference>
<comment type="caution">
    <text evidence="2">The sequence shown here is derived from an EMBL/GenBank/DDBJ whole genome shotgun (WGS) entry which is preliminary data.</text>
</comment>
<dbReference type="EMBL" id="JAVIJF010000002">
    <property type="protein sequence ID" value="MDX8523370.1"/>
    <property type="molecule type" value="Genomic_DNA"/>
</dbReference>
<feature type="domain" description="NYN" evidence="1">
    <location>
        <begin position="3"/>
        <end position="164"/>
    </location>
</feature>
<protein>
    <submittedName>
        <fullName evidence="2">NYN domain-containing protein</fullName>
    </submittedName>
</protein>
<keyword evidence="3" id="KW-1185">Reference proteome</keyword>
<dbReference type="Pfam" id="PF01936">
    <property type="entry name" value="NYN"/>
    <property type="match status" value="1"/>
</dbReference>
<reference evidence="2 3" key="1">
    <citation type="submission" date="2023-08" db="EMBL/GenBank/DDBJ databases">
        <title>Implementing the SeqCode for naming new Mesorhizobium species isolated from Vachellia karroo root nodules.</title>
        <authorList>
            <person name="Van Lill M."/>
        </authorList>
    </citation>
    <scope>NUCLEOTIDE SEQUENCE [LARGE SCALE GENOMIC DNA]</scope>
    <source>
        <strain evidence="2 3">MSK 1335</strain>
    </source>
</reference>
<dbReference type="Proteomes" id="UP001276840">
    <property type="component" value="Unassembled WGS sequence"/>
</dbReference>
<dbReference type="InterPro" id="IPR021139">
    <property type="entry name" value="NYN"/>
</dbReference>
<dbReference type="RefSeq" id="WP_320231080.1">
    <property type="nucleotide sequence ID" value="NZ_JAVIJF010000002.1"/>
</dbReference>
<name>A0ABU4ZDK6_9HYPH</name>
<evidence type="ECO:0000259" key="1">
    <source>
        <dbReference type="Pfam" id="PF01936"/>
    </source>
</evidence>
<proteinExistence type="predicted"/>
<gene>
    <name evidence="2" type="ORF">RFM68_02535</name>
</gene>
<sequence>MDRCAVFVDAGYLFAQGSVALTGSKKPRSELLLDAPTVIDELIALAYAKAPDCRILRVYWYDGAIGGSRPTSDQALVANLDDVKLRLGFINSHGQQKGVDSLIVTDLIELARLKSISDALLLSGDEDVRVGVQIAQNYGVRVHLLGIAPSRASQSQQLLQEADTTSEWDDRTIATFLSVRETIIHIEEVVTVVKSPAPAPQQADAPSTMIEGAVKAFVEKLVETDIKGIEAYWETARGVPPDIDRKLLPICGSAIGRNLLREEIREMRSSFQRAVKERTQISN</sequence>
<organism evidence="2 3">
    <name type="scientific">Mesorhizobium montanum</name>
    <dbReference type="NCBI Taxonomy" id="3072323"/>
    <lineage>
        <taxon>Bacteria</taxon>
        <taxon>Pseudomonadati</taxon>
        <taxon>Pseudomonadota</taxon>
        <taxon>Alphaproteobacteria</taxon>
        <taxon>Hyphomicrobiales</taxon>
        <taxon>Phyllobacteriaceae</taxon>
        <taxon>Mesorhizobium</taxon>
    </lineage>
</organism>
<accession>A0ABU4ZDK6</accession>